<dbReference type="InterPro" id="IPR007052">
    <property type="entry name" value="CS_dom"/>
</dbReference>
<dbReference type="Pfam" id="PF04969">
    <property type="entry name" value="CS"/>
    <property type="match status" value="1"/>
</dbReference>
<dbReference type="SUPFAM" id="SSF49764">
    <property type="entry name" value="HSP20-like chaperones"/>
    <property type="match status" value="1"/>
</dbReference>
<dbReference type="FunFam" id="2.60.40.790:FF:000001">
    <property type="entry name" value="Nuclear migration protein nudC"/>
    <property type="match status" value="1"/>
</dbReference>
<comment type="pathway">
    <text evidence="4">Glycerolipid metabolism; triacylglycerol biosynthesis.</text>
</comment>
<evidence type="ECO:0000256" key="12">
    <source>
        <dbReference type="ARBA" id="ARBA00048109"/>
    </source>
</evidence>
<evidence type="ECO:0000313" key="16">
    <source>
        <dbReference type="EMBL" id="KAE8694704.1"/>
    </source>
</evidence>
<comment type="similarity">
    <text evidence="10">In the N-terminal section; belongs to the long-chain O-acyltransferase family.</text>
</comment>
<feature type="domain" description="CS" evidence="15">
    <location>
        <begin position="490"/>
        <end position="579"/>
    </location>
</feature>
<dbReference type="GO" id="GO:0047196">
    <property type="term" value="F:long-chain-alcohol O-fatty-acyltransferase activity"/>
    <property type="evidence" value="ECO:0007669"/>
    <property type="project" value="UniProtKB-EC"/>
</dbReference>
<dbReference type="Gene3D" id="2.60.40.790">
    <property type="match status" value="1"/>
</dbReference>
<dbReference type="Pfam" id="PF03007">
    <property type="entry name" value="WS_DGAT_cat"/>
    <property type="match status" value="1"/>
</dbReference>
<reference evidence="16" key="1">
    <citation type="submission" date="2019-09" db="EMBL/GenBank/DDBJ databases">
        <title>Draft genome information of white flower Hibiscus syriacus.</title>
        <authorList>
            <person name="Kim Y.-M."/>
        </authorList>
    </citation>
    <scope>NUCLEOTIDE SEQUENCE [LARGE SCALE GENOMIC DNA]</scope>
    <source>
        <strain evidence="16">YM2019G1</strain>
    </source>
</reference>
<protein>
    <submittedName>
        <fullName evidence="16">Protein BOBBER 2</fullName>
    </submittedName>
</protein>
<feature type="region of interest" description="Disordered" evidence="14">
    <location>
        <begin position="451"/>
        <end position="486"/>
    </location>
</feature>
<dbReference type="Proteomes" id="UP000436088">
    <property type="component" value="Unassembled WGS sequence"/>
</dbReference>
<dbReference type="GO" id="GO:0004144">
    <property type="term" value="F:diacylglycerol O-acyltransferase activity"/>
    <property type="evidence" value="ECO:0007669"/>
    <property type="project" value="UniProtKB-EC"/>
</dbReference>
<evidence type="ECO:0000256" key="4">
    <source>
        <dbReference type="ARBA" id="ARBA00004771"/>
    </source>
</evidence>
<dbReference type="InterPro" id="IPR004255">
    <property type="entry name" value="O-acyltransferase_WSD1_N"/>
</dbReference>
<evidence type="ECO:0000313" key="17">
    <source>
        <dbReference type="Proteomes" id="UP000436088"/>
    </source>
</evidence>
<evidence type="ECO:0000259" key="15">
    <source>
        <dbReference type="PROSITE" id="PS51203"/>
    </source>
</evidence>
<comment type="function">
    <text evidence="13">Small heat shock protein required for the establishment of auxin gradients and for patterning of the apical domain of the embryo. Involved in the specification of the cotyledon primordia. Also required for normal inflorescence and floral meristem function, normal developmental patterning and thermotolerance. Acts as a molecular chaperone.</text>
</comment>
<keyword evidence="6" id="KW-0963">Cytoplasm</keyword>
<evidence type="ECO:0000256" key="10">
    <source>
        <dbReference type="ARBA" id="ARBA00024360"/>
    </source>
</evidence>
<evidence type="ECO:0000256" key="3">
    <source>
        <dbReference type="ARBA" id="ARBA00004586"/>
    </source>
</evidence>
<accession>A0A6A2ZS14</accession>
<evidence type="ECO:0000256" key="7">
    <source>
        <dbReference type="ARBA" id="ARBA00022679"/>
    </source>
</evidence>
<evidence type="ECO:0000256" key="5">
    <source>
        <dbReference type="ARBA" id="ARBA00005189"/>
    </source>
</evidence>
<dbReference type="PROSITE" id="PS51203">
    <property type="entry name" value="CS"/>
    <property type="match status" value="1"/>
</dbReference>
<dbReference type="UniPathway" id="UPA00282"/>
<name>A0A6A2ZS14_HIBSY</name>
<proteinExistence type="inferred from homology"/>
<dbReference type="EMBL" id="VEPZ02001107">
    <property type="protein sequence ID" value="KAE8694704.1"/>
    <property type="molecule type" value="Genomic_DNA"/>
</dbReference>
<dbReference type="Pfam" id="PF06974">
    <property type="entry name" value="WS_DGAT_C"/>
    <property type="match status" value="1"/>
</dbReference>
<comment type="caution">
    <text evidence="16">The sequence shown here is derived from an EMBL/GenBank/DDBJ whole genome shotgun (WGS) entry which is preliminary data.</text>
</comment>
<evidence type="ECO:0000256" key="14">
    <source>
        <dbReference type="SAM" id="MobiDB-lite"/>
    </source>
</evidence>
<comment type="pathway">
    <text evidence="5">Lipid metabolism.</text>
</comment>
<keyword evidence="17" id="KW-1185">Reference proteome</keyword>
<evidence type="ECO:0000256" key="9">
    <source>
        <dbReference type="ARBA" id="ARBA00023315"/>
    </source>
</evidence>
<keyword evidence="9" id="KW-0012">Acyltransferase</keyword>
<dbReference type="GO" id="GO:0006950">
    <property type="term" value="P:response to stress"/>
    <property type="evidence" value="ECO:0007669"/>
    <property type="project" value="UniProtKB-ARBA"/>
</dbReference>
<evidence type="ECO:0000256" key="8">
    <source>
        <dbReference type="ARBA" id="ARBA00022824"/>
    </source>
</evidence>
<dbReference type="PANTHER" id="PTHR31650">
    <property type="entry name" value="O-ACYLTRANSFERASE (WSD1-LIKE) FAMILY PROTEIN"/>
    <property type="match status" value="1"/>
</dbReference>
<comment type="subcellular location">
    <subcellularLocation>
        <location evidence="1">Cell membrane</location>
        <topology evidence="1">Single-pass membrane protein</topology>
    </subcellularLocation>
    <subcellularLocation>
        <location evidence="2">Cytoplasmic granule</location>
    </subcellularLocation>
    <subcellularLocation>
        <location evidence="3">Endoplasmic reticulum membrane</location>
    </subcellularLocation>
</comment>
<dbReference type="CDD" id="cd06467">
    <property type="entry name" value="p23_NUDC_like"/>
    <property type="match status" value="1"/>
</dbReference>
<evidence type="ECO:0000256" key="2">
    <source>
        <dbReference type="ARBA" id="ARBA00004463"/>
    </source>
</evidence>
<gene>
    <name evidence="16" type="ORF">F3Y22_tig00110777pilonHSYRG00349</name>
</gene>
<dbReference type="PANTHER" id="PTHR31650:SF1">
    <property type="entry name" value="WAX ESTER SYNTHASE_DIACYLGLYCEROL ACYLTRANSFERASE 4-RELATED"/>
    <property type="match status" value="1"/>
</dbReference>
<dbReference type="InterPro" id="IPR008978">
    <property type="entry name" value="HSP20-like_chaperone"/>
</dbReference>
<dbReference type="GO" id="GO:0005789">
    <property type="term" value="C:endoplasmic reticulum membrane"/>
    <property type="evidence" value="ECO:0007669"/>
    <property type="project" value="UniProtKB-SubCell"/>
</dbReference>
<feature type="compositionally biased region" description="Basic and acidic residues" evidence="14">
    <location>
        <begin position="451"/>
        <end position="476"/>
    </location>
</feature>
<keyword evidence="7" id="KW-0808">Transferase</keyword>
<dbReference type="GO" id="GO:0005886">
    <property type="term" value="C:plasma membrane"/>
    <property type="evidence" value="ECO:0007669"/>
    <property type="project" value="UniProtKB-SubCell"/>
</dbReference>
<evidence type="ECO:0000256" key="1">
    <source>
        <dbReference type="ARBA" id="ARBA00004162"/>
    </source>
</evidence>
<comment type="catalytic activity">
    <reaction evidence="12">
        <text>an acyl-CoA + a 1,2-diacyl-sn-glycerol = a triacyl-sn-glycerol + CoA</text>
        <dbReference type="Rhea" id="RHEA:10868"/>
        <dbReference type="ChEBI" id="CHEBI:17815"/>
        <dbReference type="ChEBI" id="CHEBI:57287"/>
        <dbReference type="ChEBI" id="CHEBI:58342"/>
        <dbReference type="ChEBI" id="CHEBI:64615"/>
        <dbReference type="EC" id="2.3.1.20"/>
    </reaction>
</comment>
<keyword evidence="8" id="KW-0256">Endoplasmic reticulum</keyword>
<dbReference type="InterPro" id="IPR045034">
    <property type="entry name" value="O-acyltransferase_WSD1-like"/>
</dbReference>
<dbReference type="GO" id="GO:0019432">
    <property type="term" value="P:triglyceride biosynthetic process"/>
    <property type="evidence" value="ECO:0007669"/>
    <property type="project" value="UniProtKB-UniPathway"/>
</dbReference>
<evidence type="ECO:0000256" key="13">
    <source>
        <dbReference type="ARBA" id="ARBA00053226"/>
    </source>
</evidence>
<dbReference type="AlphaFoldDB" id="A0A6A2ZS14"/>
<dbReference type="InterPro" id="IPR009721">
    <property type="entry name" value="O-acyltransferase_WSD1_C"/>
</dbReference>
<comment type="catalytic activity">
    <reaction evidence="11">
        <text>a long chain fatty alcohol + a fatty acyl-CoA = a long-chain alcohol wax ester + CoA</text>
        <dbReference type="Rhea" id="RHEA:38443"/>
        <dbReference type="ChEBI" id="CHEBI:17135"/>
        <dbReference type="ChEBI" id="CHEBI:57287"/>
        <dbReference type="ChEBI" id="CHEBI:77636"/>
        <dbReference type="ChEBI" id="CHEBI:235323"/>
        <dbReference type="EC" id="2.3.1.75"/>
    </reaction>
</comment>
<evidence type="ECO:0000256" key="6">
    <source>
        <dbReference type="ARBA" id="ARBA00022490"/>
    </source>
</evidence>
<evidence type="ECO:0000256" key="11">
    <source>
        <dbReference type="ARBA" id="ARBA00047604"/>
    </source>
</evidence>
<sequence length="652" mass="73778">MESPTLFIEDYISHLTTIPMDISKPLWELHILNLKKLEAEAVAILRIHHSMGDGMSLISILFACCRKSSDPGALPTLPMQKQVDYRRNWRDIWSVLRLISNTHNPKRIVHRTVSLDDIKLVKNAMDMTVNDVMLGITQAGLSRYLNRKYGEVDTQNLPINIRLRATVLVNIRKAVGIQAMAEMMRKKSKKAVGIQAMAEMMRKKSKAKWVNKFGFIFIPFTIALPIDPLDYLRQAKAIVDRKKLSLQAFCTYMTNNVVVKLFGSKVSACLAYRVFSNTTMSISNVVGPLEEISFFGHPIAFIAPTVYGHPQALTVHFQSYVNKTSIVVAVDPISVEIFKLTSHDIHYLYINPLQGVAKYPIPDIARAMAIISEVKQEGAKPSASSPPSRKPALFNASFDSSNTIGFLEKVFDFVAEESDFLGKQNMDSEVAAVVRVAKEKYCKKKIEAEEKKKKEKEKMKKEAVKEPTKAHGKDKQTNPNLRAPNKGNGLDFERYSWTQTIQEVTVIVPVPPGTRSKLVDCETRKSYLKVGLKGQPPVIDGYLFQVIKPDDCYWSMEDNDSISIVLSKQNQLEWWKCLIKGEPEIDTGKVEPESSRISDLDPETRRTVEKLMFDQRQKAMGLPTSDEIQKQALLKQFMLQNPNMDFSNAKIM</sequence>
<organism evidence="16 17">
    <name type="scientific">Hibiscus syriacus</name>
    <name type="common">Rose of Sharon</name>
    <dbReference type="NCBI Taxonomy" id="106335"/>
    <lineage>
        <taxon>Eukaryota</taxon>
        <taxon>Viridiplantae</taxon>
        <taxon>Streptophyta</taxon>
        <taxon>Embryophyta</taxon>
        <taxon>Tracheophyta</taxon>
        <taxon>Spermatophyta</taxon>
        <taxon>Magnoliopsida</taxon>
        <taxon>eudicotyledons</taxon>
        <taxon>Gunneridae</taxon>
        <taxon>Pentapetalae</taxon>
        <taxon>rosids</taxon>
        <taxon>malvids</taxon>
        <taxon>Malvales</taxon>
        <taxon>Malvaceae</taxon>
        <taxon>Malvoideae</taxon>
        <taxon>Hibiscus</taxon>
    </lineage>
</organism>